<reference evidence="1" key="4">
    <citation type="journal article" date="2018" name="Misainmurhag Hoiji">
        <title>Complete genome sequence of multidrug-resistant Moraxella osloensis NP7 with multiple plasmids isolated from human skin.</title>
        <authorList>
            <person name="Ganzorig M."/>
            <person name="Lim J.Y."/>
            <person name="Hwang I."/>
            <person name="Lee K."/>
        </authorList>
    </citation>
    <scope>NUCLEOTIDE SEQUENCE</scope>
    <source>
        <strain evidence="1">NP7</strain>
    </source>
</reference>
<dbReference type="EMBL" id="UGPY01000001">
    <property type="protein sequence ID" value="STY96327.1"/>
    <property type="molecule type" value="Genomic_DNA"/>
</dbReference>
<dbReference type="GeneID" id="35779000"/>
<dbReference type="Gene3D" id="1.10.1660.10">
    <property type="match status" value="1"/>
</dbReference>
<dbReference type="Proteomes" id="UP000234914">
    <property type="component" value="Unassembled WGS sequence"/>
</dbReference>
<reference evidence="4" key="1">
    <citation type="submission" date="2017-11" db="EMBL/GenBank/DDBJ databases">
        <title>Complete genome sequence of Moraxella osloensis NP7 isolated from human skin.</title>
        <authorList>
            <person name="Lee K."/>
            <person name="Lim J.Y."/>
            <person name="Hwang I."/>
        </authorList>
    </citation>
    <scope>NUCLEOTIDE SEQUENCE [LARGE SCALE GENOMIC DNA]</scope>
    <source>
        <strain evidence="4">NP7</strain>
    </source>
</reference>
<reference evidence="2 5" key="2">
    <citation type="submission" date="2017-12" db="EMBL/GenBank/DDBJ databases">
        <title>Phylogenetic diversity of female urinary microbiome.</title>
        <authorList>
            <person name="Thomas-White K."/>
            <person name="Wolfe A.J."/>
        </authorList>
    </citation>
    <scope>NUCLEOTIDE SEQUENCE [LARGE SCALE GENOMIC DNA]</scope>
    <source>
        <strain evidence="2 5">UMB0416</strain>
    </source>
</reference>
<keyword evidence="6" id="KW-1185">Reference proteome</keyword>
<evidence type="ECO:0000313" key="6">
    <source>
        <dbReference type="Proteomes" id="UP000255230"/>
    </source>
</evidence>
<name>A0A0X8K6P0_FAUOS</name>
<protein>
    <submittedName>
        <fullName evidence="2">MerR family transcriptional regulator</fullName>
    </submittedName>
</protein>
<evidence type="ECO:0000313" key="1">
    <source>
        <dbReference type="EMBL" id="ATR77874.1"/>
    </source>
</evidence>
<accession>A0A0X8K6P0</accession>
<organism evidence="2 5">
    <name type="scientific">Faucicola osloensis</name>
    <name type="common">Moraxella osloensis</name>
    <dbReference type="NCBI Taxonomy" id="34062"/>
    <lineage>
        <taxon>Bacteria</taxon>
        <taxon>Pseudomonadati</taxon>
        <taxon>Pseudomonadota</taxon>
        <taxon>Gammaproteobacteria</taxon>
        <taxon>Moraxellales</taxon>
        <taxon>Moraxellaceae</taxon>
        <taxon>Faucicola</taxon>
    </lineage>
</organism>
<dbReference type="Proteomes" id="UP000229340">
    <property type="component" value="Chromosome"/>
</dbReference>
<dbReference type="Proteomes" id="UP000255230">
    <property type="component" value="Unassembled WGS sequence"/>
</dbReference>
<dbReference type="EMBL" id="PKJS01000009">
    <property type="protein sequence ID" value="PKZ68567.1"/>
    <property type="molecule type" value="Genomic_DNA"/>
</dbReference>
<sequence>MAQTTHTDLSLRLTLDDLIMASSWDKSWILALMDEDIIYAETPAIDSQPYFNSTQLTTVRLASRLRRDFDASPQAIGLILSLLDELRPLRQLQRQIMLTRMIHDVDDS</sequence>
<reference evidence="3 6" key="5">
    <citation type="submission" date="2018-06" db="EMBL/GenBank/DDBJ databases">
        <authorList>
            <consortium name="Pathogen Informatics"/>
            <person name="Doyle S."/>
        </authorList>
    </citation>
    <scope>NUCLEOTIDE SEQUENCE [LARGE SCALE GENOMIC DNA]</scope>
    <source>
        <strain evidence="3 6">NCTC10465</strain>
    </source>
</reference>
<reference evidence="1" key="3">
    <citation type="journal article" date="2018" name="Genome Announc.">
        <title>Complete Genome Sequences of Three Moraxella osloensis Strains Isolated from Human Skin.</title>
        <authorList>
            <person name="Lim J.Y."/>
            <person name="Hwang I."/>
            <person name="Ganzorig M."/>
            <person name="Huang S.L."/>
            <person name="Cho G.S."/>
            <person name="Franz C.M.A.P."/>
            <person name="Lee K."/>
        </authorList>
    </citation>
    <scope>NUCLEOTIDE SEQUENCE</scope>
    <source>
        <strain evidence="1">NP7</strain>
    </source>
</reference>
<evidence type="ECO:0000313" key="4">
    <source>
        <dbReference type="Proteomes" id="UP000229340"/>
    </source>
</evidence>
<dbReference type="AlphaFoldDB" id="A0A0X8K6P0"/>
<evidence type="ECO:0000313" key="2">
    <source>
        <dbReference type="EMBL" id="PKZ68567.1"/>
    </source>
</evidence>
<dbReference type="KEGG" id="mos:AXE82_06880"/>
<dbReference type="Pfam" id="PF13591">
    <property type="entry name" value="MerR_2"/>
    <property type="match status" value="1"/>
</dbReference>
<proteinExistence type="predicted"/>
<evidence type="ECO:0000313" key="3">
    <source>
        <dbReference type="EMBL" id="STY96327.1"/>
    </source>
</evidence>
<evidence type="ECO:0000313" key="5">
    <source>
        <dbReference type="Proteomes" id="UP000234914"/>
    </source>
</evidence>
<dbReference type="EMBL" id="CP024443">
    <property type="protein sequence ID" value="ATR77874.1"/>
    <property type="molecule type" value="Genomic_DNA"/>
</dbReference>
<dbReference type="STRING" id="34062.AXE82_06880"/>
<dbReference type="RefSeq" id="WP_062332934.1">
    <property type="nucleotide sequence ID" value="NZ_CALTVS010000010.1"/>
</dbReference>
<gene>
    <name evidence="2" type="ORF">CYJ96_08060</name>
    <name evidence="3" type="ORF">NCTC10465_00076</name>
    <name evidence="1" type="ORF">NP7_00380</name>
</gene>